<dbReference type="EMBL" id="UZAN01050829">
    <property type="protein sequence ID" value="VDP88497.1"/>
    <property type="molecule type" value="Genomic_DNA"/>
</dbReference>
<proteinExistence type="predicted"/>
<gene>
    <name evidence="3" type="ORF">ECPE_LOCUS11437</name>
</gene>
<dbReference type="AlphaFoldDB" id="A0A183AWV1"/>
<keyword evidence="2" id="KW-1133">Transmembrane helix</keyword>
<dbReference type="Proteomes" id="UP000272942">
    <property type="component" value="Unassembled WGS sequence"/>
</dbReference>
<dbReference type="WBParaSite" id="ECPE_0001147101-mRNA-1">
    <property type="protein sequence ID" value="ECPE_0001147101-mRNA-1"/>
    <property type="gene ID" value="ECPE_0001147101"/>
</dbReference>
<keyword evidence="2" id="KW-0472">Membrane</keyword>
<name>A0A183AWV1_9TREM</name>
<sequence length="214" mass="23972">MGMTGLYQLSEGGDSVDASTTGAKPSLLTSILPTRLVQSPKNNGRCFTDPNSSPMSAERDRSSDRHLRNPNALDSRLATDSTYVDHAPLVSHMNHGDQEETVTDNTPATVDPLTAEYVAASFELHQRRTARRLRRARVRERIEAIQKQIQATDLERTRWFPAPVSHFMRRFFVESGYFRNPMEAALGASIFLLLSIGVSMALYSRWFGTSPVRD</sequence>
<feature type="region of interest" description="Disordered" evidence="1">
    <location>
        <begin position="38"/>
        <end position="80"/>
    </location>
</feature>
<evidence type="ECO:0000313" key="5">
    <source>
        <dbReference type="WBParaSite" id="ECPE_0001147101-mRNA-1"/>
    </source>
</evidence>
<reference evidence="5" key="1">
    <citation type="submission" date="2016-06" db="UniProtKB">
        <authorList>
            <consortium name="WormBaseParasite"/>
        </authorList>
    </citation>
    <scope>IDENTIFICATION</scope>
</reference>
<keyword evidence="4" id="KW-1185">Reference proteome</keyword>
<evidence type="ECO:0000256" key="2">
    <source>
        <dbReference type="SAM" id="Phobius"/>
    </source>
</evidence>
<reference evidence="3 4" key="2">
    <citation type="submission" date="2018-11" db="EMBL/GenBank/DDBJ databases">
        <authorList>
            <consortium name="Pathogen Informatics"/>
        </authorList>
    </citation>
    <scope>NUCLEOTIDE SEQUENCE [LARGE SCALE GENOMIC DNA]</scope>
    <source>
        <strain evidence="3 4">Egypt</strain>
    </source>
</reference>
<feature type="compositionally biased region" description="Basic and acidic residues" evidence="1">
    <location>
        <begin position="57"/>
        <end position="67"/>
    </location>
</feature>
<evidence type="ECO:0000313" key="4">
    <source>
        <dbReference type="Proteomes" id="UP000272942"/>
    </source>
</evidence>
<protein>
    <submittedName>
        <fullName evidence="5">DUF3040 domain-containing protein</fullName>
    </submittedName>
</protein>
<accession>A0A183AWV1</accession>
<feature type="region of interest" description="Disordered" evidence="1">
    <location>
        <begin position="1"/>
        <end position="22"/>
    </location>
</feature>
<evidence type="ECO:0000256" key="1">
    <source>
        <dbReference type="SAM" id="MobiDB-lite"/>
    </source>
</evidence>
<organism evidence="5">
    <name type="scientific">Echinostoma caproni</name>
    <dbReference type="NCBI Taxonomy" id="27848"/>
    <lineage>
        <taxon>Eukaryota</taxon>
        <taxon>Metazoa</taxon>
        <taxon>Spiralia</taxon>
        <taxon>Lophotrochozoa</taxon>
        <taxon>Platyhelminthes</taxon>
        <taxon>Trematoda</taxon>
        <taxon>Digenea</taxon>
        <taxon>Plagiorchiida</taxon>
        <taxon>Echinostomata</taxon>
        <taxon>Echinostomatoidea</taxon>
        <taxon>Echinostomatidae</taxon>
        <taxon>Echinostoma</taxon>
    </lineage>
</organism>
<evidence type="ECO:0000313" key="3">
    <source>
        <dbReference type="EMBL" id="VDP88497.1"/>
    </source>
</evidence>
<feature type="transmembrane region" description="Helical" evidence="2">
    <location>
        <begin position="184"/>
        <end position="204"/>
    </location>
</feature>
<keyword evidence="2" id="KW-0812">Transmembrane</keyword>